<keyword evidence="1" id="KW-0732">Signal</keyword>
<evidence type="ECO:0000313" key="3">
    <source>
        <dbReference type="Proteomes" id="UP001302126"/>
    </source>
</evidence>
<keyword evidence="3" id="KW-1185">Reference proteome</keyword>
<protein>
    <recommendedName>
        <fullName evidence="4">AA1-like domain-containing protein</fullName>
    </recommendedName>
</protein>
<dbReference type="EMBL" id="MU864411">
    <property type="protein sequence ID" value="KAK4187029.1"/>
    <property type="molecule type" value="Genomic_DNA"/>
</dbReference>
<sequence length="154" mass="16937">MYRLIHIAPAFLLLTGTRATTHTVTINYGYWNLTIVGGASATGYRWQDTTASHSSSREQLTKCHWLYSPEFRNETLTCSDPSFSYEWGYNRNTITIQQTLPLEIDGKVQNVTLGGTADITLSYGGVNGRGFEGKTIVEAKKCCVGRGQGTSSLS</sequence>
<dbReference type="Proteomes" id="UP001302126">
    <property type="component" value="Unassembled WGS sequence"/>
</dbReference>
<reference evidence="2" key="1">
    <citation type="journal article" date="2023" name="Mol. Phylogenet. Evol.">
        <title>Genome-scale phylogeny and comparative genomics of the fungal order Sordariales.</title>
        <authorList>
            <person name="Hensen N."/>
            <person name="Bonometti L."/>
            <person name="Westerberg I."/>
            <person name="Brannstrom I.O."/>
            <person name="Guillou S."/>
            <person name="Cros-Aarteil S."/>
            <person name="Calhoun S."/>
            <person name="Haridas S."/>
            <person name="Kuo A."/>
            <person name="Mondo S."/>
            <person name="Pangilinan J."/>
            <person name="Riley R."/>
            <person name="LaButti K."/>
            <person name="Andreopoulos B."/>
            <person name="Lipzen A."/>
            <person name="Chen C."/>
            <person name="Yan M."/>
            <person name="Daum C."/>
            <person name="Ng V."/>
            <person name="Clum A."/>
            <person name="Steindorff A."/>
            <person name="Ohm R.A."/>
            <person name="Martin F."/>
            <person name="Silar P."/>
            <person name="Natvig D.O."/>
            <person name="Lalanne C."/>
            <person name="Gautier V."/>
            <person name="Ament-Velasquez S.L."/>
            <person name="Kruys A."/>
            <person name="Hutchinson M.I."/>
            <person name="Powell A.J."/>
            <person name="Barry K."/>
            <person name="Miller A.N."/>
            <person name="Grigoriev I.V."/>
            <person name="Debuchy R."/>
            <person name="Gladieux P."/>
            <person name="Hiltunen Thoren M."/>
            <person name="Johannesson H."/>
        </authorList>
    </citation>
    <scope>NUCLEOTIDE SEQUENCE</scope>
    <source>
        <strain evidence="2">PSN309</strain>
    </source>
</reference>
<dbReference type="AlphaFoldDB" id="A0AAN7AHQ1"/>
<evidence type="ECO:0000313" key="2">
    <source>
        <dbReference type="EMBL" id="KAK4187029.1"/>
    </source>
</evidence>
<organism evidence="2 3">
    <name type="scientific">Podospora australis</name>
    <dbReference type="NCBI Taxonomy" id="1536484"/>
    <lineage>
        <taxon>Eukaryota</taxon>
        <taxon>Fungi</taxon>
        <taxon>Dikarya</taxon>
        <taxon>Ascomycota</taxon>
        <taxon>Pezizomycotina</taxon>
        <taxon>Sordariomycetes</taxon>
        <taxon>Sordariomycetidae</taxon>
        <taxon>Sordariales</taxon>
        <taxon>Podosporaceae</taxon>
        <taxon>Podospora</taxon>
    </lineage>
</organism>
<evidence type="ECO:0000256" key="1">
    <source>
        <dbReference type="SAM" id="SignalP"/>
    </source>
</evidence>
<evidence type="ECO:0008006" key="4">
    <source>
        <dbReference type="Google" id="ProtNLM"/>
    </source>
</evidence>
<reference evidence="2" key="2">
    <citation type="submission" date="2023-05" db="EMBL/GenBank/DDBJ databases">
        <authorList>
            <consortium name="Lawrence Berkeley National Laboratory"/>
            <person name="Steindorff A."/>
            <person name="Hensen N."/>
            <person name="Bonometti L."/>
            <person name="Westerberg I."/>
            <person name="Brannstrom I.O."/>
            <person name="Guillou S."/>
            <person name="Cros-Aarteil S."/>
            <person name="Calhoun S."/>
            <person name="Haridas S."/>
            <person name="Kuo A."/>
            <person name="Mondo S."/>
            <person name="Pangilinan J."/>
            <person name="Riley R."/>
            <person name="Labutti K."/>
            <person name="Andreopoulos B."/>
            <person name="Lipzen A."/>
            <person name="Chen C."/>
            <person name="Yanf M."/>
            <person name="Daum C."/>
            <person name="Ng V."/>
            <person name="Clum A."/>
            <person name="Ohm R."/>
            <person name="Martin F."/>
            <person name="Silar P."/>
            <person name="Natvig D."/>
            <person name="Lalanne C."/>
            <person name="Gautier V."/>
            <person name="Ament-Velasquez S.L."/>
            <person name="Kruys A."/>
            <person name="Hutchinson M.I."/>
            <person name="Powell A.J."/>
            <person name="Barry K."/>
            <person name="Miller A.N."/>
            <person name="Grigoriev I.V."/>
            <person name="Debuchy R."/>
            <person name="Gladieux P."/>
            <person name="Thoren M.H."/>
            <person name="Johannesson H."/>
        </authorList>
    </citation>
    <scope>NUCLEOTIDE SEQUENCE</scope>
    <source>
        <strain evidence="2">PSN309</strain>
    </source>
</reference>
<name>A0AAN7AHQ1_9PEZI</name>
<feature type="chain" id="PRO_5043028435" description="AA1-like domain-containing protein" evidence="1">
    <location>
        <begin position="20"/>
        <end position="154"/>
    </location>
</feature>
<comment type="caution">
    <text evidence="2">The sequence shown here is derived from an EMBL/GenBank/DDBJ whole genome shotgun (WGS) entry which is preliminary data.</text>
</comment>
<accession>A0AAN7AHQ1</accession>
<feature type="signal peptide" evidence="1">
    <location>
        <begin position="1"/>
        <end position="19"/>
    </location>
</feature>
<gene>
    <name evidence="2" type="ORF">QBC35DRAFT_436055</name>
</gene>
<proteinExistence type="predicted"/>